<dbReference type="AlphaFoldDB" id="A0A4S4M8Z4"/>
<evidence type="ECO:0000256" key="1">
    <source>
        <dbReference type="SAM" id="Phobius"/>
    </source>
</evidence>
<evidence type="ECO:0000313" key="2">
    <source>
        <dbReference type="EMBL" id="THH21615.1"/>
    </source>
</evidence>
<evidence type="ECO:0000313" key="3">
    <source>
        <dbReference type="Proteomes" id="UP000308730"/>
    </source>
</evidence>
<keyword evidence="1" id="KW-0472">Membrane</keyword>
<sequence>MAGIPFDMIGFVTSILGIFGLVPLVWVIVMYQLPQYKLKQLDAAIEETTTMLETAVQNGFVPGPKFVSLVEAHLRLLRDLTEDLRAKVVCAAGFRNQCVAAIGGLSRRIDITCRQVGLIRTRIAETSDQERRKAEERNHRNGLLITPFSAAQLEQDKISDDDEHLKYEDLETLDLIESLSPPLPPDLTIPPPMYSVHTAIVQYQPFRDRNSGTLGLDALSVQRRSSTPAPSSIMLSARALSTSSISPQLAKDYLPSRNQENAIAHGVTTTASGEADDRLPQACRDDIQAMLMEFKYQLLADQRDMIVSSMQNVFGGALERTILAPLRV</sequence>
<name>A0A4S4M8Z4_9APHY</name>
<dbReference type="Proteomes" id="UP000308730">
    <property type="component" value="Unassembled WGS sequence"/>
</dbReference>
<dbReference type="OrthoDB" id="2758729at2759"/>
<feature type="transmembrane region" description="Helical" evidence="1">
    <location>
        <begin position="6"/>
        <end position="31"/>
    </location>
</feature>
<organism evidence="2 3">
    <name type="scientific">Antrodiella citrinella</name>
    <dbReference type="NCBI Taxonomy" id="2447956"/>
    <lineage>
        <taxon>Eukaryota</taxon>
        <taxon>Fungi</taxon>
        <taxon>Dikarya</taxon>
        <taxon>Basidiomycota</taxon>
        <taxon>Agaricomycotina</taxon>
        <taxon>Agaricomycetes</taxon>
        <taxon>Polyporales</taxon>
        <taxon>Steccherinaceae</taxon>
        <taxon>Antrodiella</taxon>
    </lineage>
</organism>
<keyword evidence="1" id="KW-1133">Transmembrane helix</keyword>
<proteinExistence type="predicted"/>
<comment type="caution">
    <text evidence="2">The sequence shown here is derived from an EMBL/GenBank/DDBJ whole genome shotgun (WGS) entry which is preliminary data.</text>
</comment>
<accession>A0A4S4M8Z4</accession>
<reference evidence="2 3" key="1">
    <citation type="submission" date="2019-02" db="EMBL/GenBank/DDBJ databases">
        <title>Genome sequencing of the rare red list fungi Antrodiella citrinella (Flaviporus citrinellus).</title>
        <authorList>
            <person name="Buettner E."/>
            <person name="Kellner H."/>
        </authorList>
    </citation>
    <scope>NUCLEOTIDE SEQUENCE [LARGE SCALE GENOMIC DNA]</scope>
    <source>
        <strain evidence="2 3">DSM 108506</strain>
    </source>
</reference>
<keyword evidence="1" id="KW-0812">Transmembrane</keyword>
<gene>
    <name evidence="2" type="ORF">EUX98_g8326</name>
</gene>
<keyword evidence="3" id="KW-1185">Reference proteome</keyword>
<protein>
    <submittedName>
        <fullName evidence="2">Uncharacterized protein</fullName>
    </submittedName>
</protein>
<dbReference type="EMBL" id="SGPM01000437">
    <property type="protein sequence ID" value="THH21615.1"/>
    <property type="molecule type" value="Genomic_DNA"/>
</dbReference>